<feature type="transmembrane region" description="Helical" evidence="2">
    <location>
        <begin position="561"/>
        <end position="580"/>
    </location>
</feature>
<evidence type="ECO:0000313" key="3">
    <source>
        <dbReference type="EMBL" id="NIH82587.1"/>
    </source>
</evidence>
<gene>
    <name evidence="3" type="ORF">FHX46_005117</name>
</gene>
<evidence type="ECO:0000256" key="1">
    <source>
        <dbReference type="SAM" id="MobiDB-lite"/>
    </source>
</evidence>
<feature type="transmembrane region" description="Helical" evidence="2">
    <location>
        <begin position="309"/>
        <end position="328"/>
    </location>
</feature>
<keyword evidence="2" id="KW-0472">Membrane</keyword>
<feature type="transmembrane region" description="Helical" evidence="2">
    <location>
        <begin position="485"/>
        <end position="505"/>
    </location>
</feature>
<feature type="transmembrane region" description="Helical" evidence="2">
    <location>
        <begin position="517"/>
        <end position="540"/>
    </location>
</feature>
<comment type="caution">
    <text evidence="3">The sequence shown here is derived from an EMBL/GenBank/DDBJ whole genome shotgun (WGS) entry which is preliminary data.</text>
</comment>
<dbReference type="Proteomes" id="UP000754495">
    <property type="component" value="Unassembled WGS sequence"/>
</dbReference>
<proteinExistence type="predicted"/>
<feature type="region of interest" description="Disordered" evidence="1">
    <location>
        <begin position="162"/>
        <end position="262"/>
    </location>
</feature>
<protein>
    <submittedName>
        <fullName evidence="3">Uncharacterized protein</fullName>
    </submittedName>
</protein>
<keyword evidence="2" id="KW-0812">Transmembrane</keyword>
<evidence type="ECO:0000256" key="2">
    <source>
        <dbReference type="SAM" id="Phobius"/>
    </source>
</evidence>
<feature type="transmembrane region" description="Helical" evidence="2">
    <location>
        <begin position="417"/>
        <end position="435"/>
    </location>
</feature>
<organism evidence="3 4">
    <name type="scientific">Amycolatopsis viridis</name>
    <dbReference type="NCBI Taxonomy" id="185678"/>
    <lineage>
        <taxon>Bacteria</taxon>
        <taxon>Bacillati</taxon>
        <taxon>Actinomycetota</taxon>
        <taxon>Actinomycetes</taxon>
        <taxon>Pseudonocardiales</taxon>
        <taxon>Pseudonocardiaceae</taxon>
        <taxon>Amycolatopsis</taxon>
    </lineage>
</organism>
<evidence type="ECO:0000313" key="4">
    <source>
        <dbReference type="Proteomes" id="UP000754495"/>
    </source>
</evidence>
<accession>A0ABX0T037</accession>
<feature type="transmembrane region" description="Helical" evidence="2">
    <location>
        <begin position="131"/>
        <end position="154"/>
    </location>
</feature>
<feature type="transmembrane region" description="Helical" evidence="2">
    <location>
        <begin position="340"/>
        <end position="361"/>
    </location>
</feature>
<feature type="transmembrane region" description="Helical" evidence="2">
    <location>
        <begin position="88"/>
        <end position="111"/>
    </location>
</feature>
<feature type="transmembrane region" description="Helical" evidence="2">
    <location>
        <begin position="600"/>
        <end position="619"/>
    </location>
</feature>
<feature type="transmembrane region" description="Helical" evidence="2">
    <location>
        <begin position="271"/>
        <end position="289"/>
    </location>
</feature>
<keyword evidence="2" id="KW-1133">Transmembrane helix</keyword>
<feature type="transmembrane region" description="Helical" evidence="2">
    <location>
        <begin position="31"/>
        <end position="52"/>
    </location>
</feature>
<name>A0ABX0T037_9PSEU</name>
<feature type="transmembrane region" description="Helical" evidence="2">
    <location>
        <begin position="58"/>
        <end position="81"/>
    </location>
</feature>
<reference evidence="3 4" key="1">
    <citation type="submission" date="2020-03" db="EMBL/GenBank/DDBJ databases">
        <title>Sequencing the genomes of 1000 actinobacteria strains.</title>
        <authorList>
            <person name="Klenk H.-P."/>
        </authorList>
    </citation>
    <scope>NUCLEOTIDE SEQUENCE [LARGE SCALE GENOMIC DNA]</scope>
    <source>
        <strain evidence="3 4">DSM 45668</strain>
    </source>
</reference>
<dbReference type="EMBL" id="JAANOU010000001">
    <property type="protein sequence ID" value="NIH82587.1"/>
    <property type="molecule type" value="Genomic_DNA"/>
</dbReference>
<feature type="transmembrane region" description="Helical" evidence="2">
    <location>
        <begin position="659"/>
        <end position="678"/>
    </location>
</feature>
<feature type="transmembrane region" description="Helical" evidence="2">
    <location>
        <begin position="455"/>
        <end position="478"/>
    </location>
</feature>
<feature type="transmembrane region" description="Helical" evidence="2">
    <location>
        <begin position="367"/>
        <end position="386"/>
    </location>
</feature>
<dbReference type="RefSeq" id="WP_167119961.1">
    <property type="nucleotide sequence ID" value="NZ_JAANOU010000001.1"/>
</dbReference>
<sequence>MDTDSTGGVAAVQLDATSDAGDAGSGSPSPVAYVAGAVSAVLLAAGGAVPVADGVPRGYASVPLLVVLAVAPMVVVAVLAVRGRHQTAAGVLAAVAALAPGRLVLDLILLTDPLRAARPELFRVHALAEPATGAGLWLLLAGHVVAIAAGVLAMRAVAPNADASWPPPPSAAAEAVAAKSQWSERRPATGRSAPGEASGEPGARAVPSGKARRGVTASPATDGRSVEDGARSRTGSRIPAGTAAGEPADPGTPAWPEAAQAARSGRAGRSGLILGIAAAIVAAVGLMMAPFASTDAFLPAASALEGPGLVLAGSLLLAFALPVATVLLAGSGSAVARGGLLGLGVTATVVGLPNLVSGLSLPGVRLSAGPVLVLVGAAGMIAAAFLPTAATRDATSDAAPDDDAAEITLPGIRRLRIVTGALAVLTAAAAVAGALTPQVVVTGNLDGPPSPSRWALLAAGLLVGVLGLVLFTAGPAAYVRPVLSVAWVAVPLAGTAVLTMAVTATELGAGLTPGPGVLWTALAIAGSAITACCSVVAGMVERDETTDPATALGNGSAVPGAGLLAPLAAAGILALGAFGIPSILATDYVEPALWTSFGTPSWGLLVALLTVLGACVLAPRCRPARAAALLAGAACVAGLRAAELPLARHEIAGAHAGPGWWLALAAALALVVAAVLAARGTIHTPKTRSGSIR</sequence>
<keyword evidence="4" id="KW-1185">Reference proteome</keyword>
<feature type="compositionally biased region" description="Low complexity" evidence="1">
    <location>
        <begin position="171"/>
        <end position="180"/>
    </location>
</feature>
<feature type="transmembrane region" description="Helical" evidence="2">
    <location>
        <begin position="626"/>
        <end position="647"/>
    </location>
</feature>